<name>A0ABU1BD40_PSEHA</name>
<evidence type="ECO:0000313" key="4">
    <source>
        <dbReference type="EMBL" id="MDQ9092147.1"/>
    </source>
</evidence>
<comment type="caution">
    <text evidence="4">The sequence shown here is derived from an EMBL/GenBank/DDBJ whole genome shotgun (WGS) entry which is preliminary data.</text>
</comment>
<dbReference type="Gene3D" id="2.60.40.3140">
    <property type="match status" value="1"/>
</dbReference>
<dbReference type="RefSeq" id="WP_309039068.1">
    <property type="nucleotide sequence ID" value="NZ_JAVIFY010000007.1"/>
</dbReference>
<feature type="transmembrane region" description="Helical" evidence="1">
    <location>
        <begin position="702"/>
        <end position="719"/>
    </location>
</feature>
<dbReference type="Pfam" id="PF12969">
    <property type="entry name" value="DUF3857"/>
    <property type="match status" value="1"/>
</dbReference>
<feature type="transmembrane region" description="Helical" evidence="1">
    <location>
        <begin position="766"/>
        <end position="784"/>
    </location>
</feature>
<feature type="signal peptide" evidence="2">
    <location>
        <begin position="1"/>
        <end position="23"/>
    </location>
</feature>
<reference evidence="4 5" key="1">
    <citation type="submission" date="2023-08" db="EMBL/GenBank/DDBJ databases">
        <title>Pseudoalteromonas haloplanktis LL1 genome.</title>
        <authorList>
            <person name="Wu S."/>
        </authorList>
    </citation>
    <scope>NUCLEOTIDE SEQUENCE [LARGE SCALE GENOMIC DNA]</scope>
    <source>
        <strain evidence="4 5">LL1</strain>
    </source>
</reference>
<accession>A0ABU1BD40</accession>
<gene>
    <name evidence="4" type="ORF">RC083_11165</name>
</gene>
<evidence type="ECO:0000259" key="3">
    <source>
        <dbReference type="Pfam" id="PF12969"/>
    </source>
</evidence>
<feature type="transmembrane region" description="Helical" evidence="1">
    <location>
        <begin position="790"/>
        <end position="810"/>
    </location>
</feature>
<feature type="transmembrane region" description="Helical" evidence="1">
    <location>
        <begin position="660"/>
        <end position="681"/>
    </location>
</feature>
<keyword evidence="1" id="KW-0472">Membrane</keyword>
<dbReference type="InterPro" id="IPR024618">
    <property type="entry name" value="DUF3857"/>
</dbReference>
<organism evidence="4 5">
    <name type="scientific">Pseudoalteromonas haloplanktis</name>
    <name type="common">Alteromonas haloplanktis</name>
    <dbReference type="NCBI Taxonomy" id="228"/>
    <lineage>
        <taxon>Bacteria</taxon>
        <taxon>Pseudomonadati</taxon>
        <taxon>Pseudomonadota</taxon>
        <taxon>Gammaproteobacteria</taxon>
        <taxon>Alteromonadales</taxon>
        <taxon>Pseudoalteromonadaceae</taxon>
        <taxon>Pseudoalteromonas</taxon>
    </lineage>
</organism>
<dbReference type="EMBL" id="JAVIFY010000007">
    <property type="protein sequence ID" value="MDQ9092147.1"/>
    <property type="molecule type" value="Genomic_DNA"/>
</dbReference>
<dbReference type="InterPro" id="IPR038765">
    <property type="entry name" value="Papain-like_cys_pep_sf"/>
</dbReference>
<protein>
    <submittedName>
        <fullName evidence="4">DUF3857 domain-containing transglutaminase family protein</fullName>
    </submittedName>
</protein>
<keyword evidence="5" id="KW-1185">Reference proteome</keyword>
<keyword evidence="2" id="KW-0732">Signal</keyword>
<proteinExistence type="predicted"/>
<sequence length="982" mass="113301">MKWTQLATSMFYAFLLMISFLSASQEYQIQPAEDWIEQRTLITTEIPTNKIADGTYYLLLDTQIKATEQQPSQRYTRTVMQAVNQSGIDYISQLNIDFDPSYQTLELNGLGIIRDGQYIDKLASAQFKVLQRETDLANRIYNGSLTLNIIVDDMRTMDKLDYSYTITGRNPIYQHFAASRTLNWSVPVAQQFMRVLWQKDAPLYINTVNGEVDITDTPLELGHDYQISLQNQPTVASSSQVPHWYSPYKQVFFSELKSWQDVANWAVPLYESAIEVTPSITQIADEIALNNPAIVDRIAAALKFSQDEVRYLGLEMGTNSHQPTSASETLALRYGDCKDKTVLLISLLKAMDIKAYPALVNTDEGKRLIELPASARVFNHVIVTLEYAEQRYWLDPTINYQTGTLAHLAQPNYGYALIVKPSESRLTAMTPPVDAVAIKSYDNYTIAVEPEQAATFQTRYIYSQFEAINRRSSLARNGLDQIAKDYLEYYQGYFQGITIDKPMTVTESTNNGEFLSDEFYLINDFWQPDDEGLRADFYASDIQNSVYEPDQINRTAPLYFKYPNNIETVIKVKFLEPNWHFDNEQSEIDNAFFNFKKTTHFVEDTLTLNFSFNAKQDHIPAAQIKLYLSERAKLIDDTQFGIVKYVSADTTDGFALEDDWIILVLLVYLLAMLFFIVAWRIESAKRPTFSDAQFYPVTNAKFILYSILTLGLFINYWSYRNWRAIKIQQNSHIMPIARGIFALFFFYSLFLELLAHSQEHHKKNKVMPNALALIIWLLLMVLTATTRFSAYATIGLCIIPFIWLPMVNYIQHINHSSEALTYNSKWRVRNIIISIMWAPILFLGLLQESYLIPSTSIVKGDKLWPYQVQFMKRQQLIPLDEAILYFYSDAFIDFRSDGNGITDNYIFSYWQNEQGQIESNLKHFKDITSIEVTYGKTQLDNTLIKVIDQQGEHFLLIVDSEGKADTELVKRINRRLDSNNQR</sequence>
<feature type="transmembrane region" description="Helical" evidence="1">
    <location>
        <begin position="831"/>
        <end position="852"/>
    </location>
</feature>
<evidence type="ECO:0000256" key="2">
    <source>
        <dbReference type="SAM" id="SignalP"/>
    </source>
</evidence>
<feature type="chain" id="PRO_5046589060" evidence="2">
    <location>
        <begin position="24"/>
        <end position="982"/>
    </location>
</feature>
<dbReference type="SUPFAM" id="SSF54001">
    <property type="entry name" value="Cysteine proteinases"/>
    <property type="match status" value="1"/>
</dbReference>
<evidence type="ECO:0000256" key="1">
    <source>
        <dbReference type="SAM" id="Phobius"/>
    </source>
</evidence>
<evidence type="ECO:0000313" key="5">
    <source>
        <dbReference type="Proteomes" id="UP001226574"/>
    </source>
</evidence>
<feature type="transmembrane region" description="Helical" evidence="1">
    <location>
        <begin position="731"/>
        <end position="754"/>
    </location>
</feature>
<keyword evidence="1" id="KW-0812">Transmembrane</keyword>
<dbReference type="Proteomes" id="UP001226574">
    <property type="component" value="Unassembled WGS sequence"/>
</dbReference>
<feature type="domain" description="DUF3857" evidence="3">
    <location>
        <begin position="72"/>
        <end position="233"/>
    </location>
</feature>
<keyword evidence="1" id="KW-1133">Transmembrane helix</keyword>
<dbReference type="Gene3D" id="3.10.620.30">
    <property type="match status" value="1"/>
</dbReference>